<reference evidence="2 3" key="1">
    <citation type="submission" date="2021-12" db="EMBL/GenBank/DDBJ databases">
        <title>Discovery of the Pendulisporaceae a myxobacterial family with distinct sporulation behavior and unique specialized metabolism.</title>
        <authorList>
            <person name="Garcia R."/>
            <person name="Popoff A."/>
            <person name="Bader C.D."/>
            <person name="Loehr J."/>
            <person name="Walesch S."/>
            <person name="Walt C."/>
            <person name="Boldt J."/>
            <person name="Bunk B."/>
            <person name="Haeckl F.J.F.P.J."/>
            <person name="Gunesch A.P."/>
            <person name="Birkelbach J."/>
            <person name="Nuebel U."/>
            <person name="Pietschmann T."/>
            <person name="Bach T."/>
            <person name="Mueller R."/>
        </authorList>
    </citation>
    <scope>NUCLEOTIDE SEQUENCE [LARGE SCALE GENOMIC DNA]</scope>
    <source>
        <strain evidence="2 3">MSr12523</strain>
    </source>
</reference>
<evidence type="ECO:0000313" key="2">
    <source>
        <dbReference type="EMBL" id="WXA98061.1"/>
    </source>
</evidence>
<dbReference type="PANTHER" id="PTHR13887">
    <property type="entry name" value="GLUTATHIONE S-TRANSFERASE KAPPA"/>
    <property type="match status" value="1"/>
</dbReference>
<accession>A0ABZ2KNZ5</accession>
<evidence type="ECO:0000259" key="1">
    <source>
        <dbReference type="Pfam" id="PF01323"/>
    </source>
</evidence>
<organism evidence="2 3">
    <name type="scientific">Pendulispora brunnea</name>
    <dbReference type="NCBI Taxonomy" id="2905690"/>
    <lineage>
        <taxon>Bacteria</taxon>
        <taxon>Pseudomonadati</taxon>
        <taxon>Myxococcota</taxon>
        <taxon>Myxococcia</taxon>
        <taxon>Myxococcales</taxon>
        <taxon>Sorangiineae</taxon>
        <taxon>Pendulisporaceae</taxon>
        <taxon>Pendulispora</taxon>
    </lineage>
</organism>
<protein>
    <submittedName>
        <fullName evidence="2">DsbA family oxidoreductase</fullName>
    </submittedName>
</protein>
<dbReference type="Gene3D" id="3.40.30.10">
    <property type="entry name" value="Glutaredoxin"/>
    <property type="match status" value="1"/>
</dbReference>
<gene>
    <name evidence="2" type="ORF">LZC95_14615</name>
</gene>
<sequence length="225" mass="24797">MGRRSADIMAQLEIDLFSDIVCPWCFIGSHRLDQVLASEEDVVVNYRTFMLDPTIPPEGESIRDRLRRKYGVEPERAFATVEAAARESGLVLDLSKQTKIYRTEGAHTLLRHAAPKGTQRAFARALFEAHFVEARNISDIDTLASIATRHGFDADEAVRLVRDPEERTLTHQEARNASDGGINGVPFFVFDGRLAVSGAQAVEVLRAAIDRARAPAQKANGAEGP</sequence>
<dbReference type="EMBL" id="CP089982">
    <property type="protein sequence ID" value="WXA98061.1"/>
    <property type="molecule type" value="Genomic_DNA"/>
</dbReference>
<feature type="domain" description="DSBA-like thioredoxin" evidence="1">
    <location>
        <begin position="14"/>
        <end position="209"/>
    </location>
</feature>
<dbReference type="PANTHER" id="PTHR13887:SF41">
    <property type="entry name" value="THIOREDOXIN SUPERFAMILY PROTEIN"/>
    <property type="match status" value="1"/>
</dbReference>
<dbReference type="SUPFAM" id="SSF52833">
    <property type="entry name" value="Thioredoxin-like"/>
    <property type="match status" value="1"/>
</dbReference>
<proteinExistence type="predicted"/>
<dbReference type="InterPro" id="IPR001853">
    <property type="entry name" value="DSBA-like_thioredoxin_dom"/>
</dbReference>
<dbReference type="Proteomes" id="UP001379533">
    <property type="component" value="Chromosome"/>
</dbReference>
<dbReference type="CDD" id="cd03024">
    <property type="entry name" value="DsbA_FrnE"/>
    <property type="match status" value="1"/>
</dbReference>
<keyword evidence="3" id="KW-1185">Reference proteome</keyword>
<name>A0ABZ2KNZ5_9BACT</name>
<dbReference type="InterPro" id="IPR036249">
    <property type="entry name" value="Thioredoxin-like_sf"/>
</dbReference>
<dbReference type="Pfam" id="PF01323">
    <property type="entry name" value="DSBA"/>
    <property type="match status" value="1"/>
</dbReference>
<evidence type="ECO:0000313" key="3">
    <source>
        <dbReference type="Proteomes" id="UP001379533"/>
    </source>
</evidence>
<dbReference type="RefSeq" id="WP_394848674.1">
    <property type="nucleotide sequence ID" value="NZ_CP089982.1"/>
</dbReference>